<sequence length="266" mass="27619">MTAPRPLRALRAEWTKLRTLPSTGWLMLLAIAGTVGLGFAITGSLEYAHCESPCAVDLTKLSLAGVRLGQVGIVVLAVLAVTAEYSTRTIQPTLVAVPRRFPVVLGKLGVLAVLGVATGVLAVAGSLTAGRTMLPGNGFTAAHGFPALSLADDLTRRAAIGTILYTGLVTLLGAGLGLLLRDTAGALTAALALLYGSPVVAMFVSDPRWQHRIHRFSPMDAGLTIQSTRNLAAEHIGPWAGLGVLSLYAVAAVIAGLIVFQLRDAR</sequence>
<gene>
    <name evidence="2" type="ORF">EV384_3949</name>
</gene>
<dbReference type="EMBL" id="SHLD01000001">
    <property type="protein sequence ID" value="RZU75408.1"/>
    <property type="molecule type" value="Genomic_DNA"/>
</dbReference>
<dbReference type="OrthoDB" id="3297985at2"/>
<dbReference type="Proteomes" id="UP000294114">
    <property type="component" value="Unassembled WGS sequence"/>
</dbReference>
<feature type="transmembrane region" description="Helical" evidence="1">
    <location>
        <begin position="187"/>
        <end position="205"/>
    </location>
</feature>
<evidence type="ECO:0000313" key="2">
    <source>
        <dbReference type="EMBL" id="RZU75408.1"/>
    </source>
</evidence>
<name>A0A4Q8BCP4_9ACTN</name>
<feature type="transmembrane region" description="Helical" evidence="1">
    <location>
        <begin position="61"/>
        <end position="83"/>
    </location>
</feature>
<reference evidence="2 3" key="1">
    <citation type="submission" date="2019-02" db="EMBL/GenBank/DDBJ databases">
        <title>Sequencing the genomes of 1000 actinobacteria strains.</title>
        <authorList>
            <person name="Klenk H.-P."/>
        </authorList>
    </citation>
    <scope>NUCLEOTIDE SEQUENCE [LARGE SCALE GENOMIC DNA]</scope>
    <source>
        <strain evidence="2 3">DSM 45612</strain>
    </source>
</reference>
<feature type="transmembrane region" description="Helical" evidence="1">
    <location>
        <begin position="239"/>
        <end position="260"/>
    </location>
</feature>
<evidence type="ECO:0000256" key="1">
    <source>
        <dbReference type="SAM" id="Phobius"/>
    </source>
</evidence>
<evidence type="ECO:0000313" key="3">
    <source>
        <dbReference type="Proteomes" id="UP000294114"/>
    </source>
</evidence>
<protein>
    <submittedName>
        <fullName evidence="2">ABC-type transport system involved in multi-copper enzyme maturation permease subunit</fullName>
    </submittedName>
</protein>
<organism evidence="2 3">
    <name type="scientific">Micromonospora kangleipakensis</name>
    <dbReference type="NCBI Taxonomy" id="1077942"/>
    <lineage>
        <taxon>Bacteria</taxon>
        <taxon>Bacillati</taxon>
        <taxon>Actinomycetota</taxon>
        <taxon>Actinomycetes</taxon>
        <taxon>Micromonosporales</taxon>
        <taxon>Micromonosporaceae</taxon>
        <taxon>Micromonospora</taxon>
    </lineage>
</organism>
<dbReference type="AlphaFoldDB" id="A0A4Q8BCP4"/>
<feature type="transmembrane region" description="Helical" evidence="1">
    <location>
        <begin position="20"/>
        <end position="41"/>
    </location>
</feature>
<keyword evidence="1" id="KW-0812">Transmembrane</keyword>
<proteinExistence type="predicted"/>
<comment type="caution">
    <text evidence="2">The sequence shown here is derived from an EMBL/GenBank/DDBJ whole genome shotgun (WGS) entry which is preliminary data.</text>
</comment>
<keyword evidence="1" id="KW-0472">Membrane</keyword>
<keyword evidence="1" id="KW-1133">Transmembrane helix</keyword>
<feature type="transmembrane region" description="Helical" evidence="1">
    <location>
        <begin position="158"/>
        <end position="180"/>
    </location>
</feature>
<keyword evidence="3" id="KW-1185">Reference proteome</keyword>
<accession>A0A4Q8BCP4</accession>
<feature type="transmembrane region" description="Helical" evidence="1">
    <location>
        <begin position="104"/>
        <end position="127"/>
    </location>
</feature>